<protein>
    <submittedName>
        <fullName evidence="1">Uncharacterized protein</fullName>
    </submittedName>
</protein>
<dbReference type="AlphaFoldDB" id="A0AAE0LHE1"/>
<dbReference type="Pfam" id="PF12006">
    <property type="entry name" value="DUF3500"/>
    <property type="match status" value="1"/>
</dbReference>
<sequence>MSYLQRRRMHDVLSAALSPGGYQTVLAVMNRQRIISELEDPSLANASLVRKIRDALQSRNLTYPPVPTSTVFEIAEWLALDVRSGTDPFLNNTYTILAGAIPSFTTLSEISQMDTVEVLRQATVDWFRKPRGIKKRREEFCDYSIAIFVDDYLLDANPANHNMDGSGYRNRSFALRFEGHHLSVNVAVSVDRGSPSVVAHSTPLFIGAFPMVVLPAPNLPPGSNVWQIQTAWTQGQSLGLQLSRDLRQFWLSLPEAIVEASYMNAAYFPQNPPLIMLTPTTFQSIAGPCFSRVPIRDASLHIEYVGP</sequence>
<reference evidence="1 2" key="1">
    <citation type="journal article" date="2015" name="Genome Biol. Evol.">
        <title>Comparative Genomics of a Bacterivorous Green Alga Reveals Evolutionary Causalities and Consequences of Phago-Mixotrophic Mode of Nutrition.</title>
        <authorList>
            <person name="Burns J.A."/>
            <person name="Paasch A."/>
            <person name="Narechania A."/>
            <person name="Kim E."/>
        </authorList>
    </citation>
    <scope>NUCLEOTIDE SEQUENCE [LARGE SCALE GENOMIC DNA]</scope>
    <source>
        <strain evidence="1 2">PLY_AMNH</strain>
    </source>
</reference>
<accession>A0AAE0LHE1</accession>
<evidence type="ECO:0000313" key="1">
    <source>
        <dbReference type="EMBL" id="KAK3284869.1"/>
    </source>
</evidence>
<proteinExistence type="predicted"/>
<evidence type="ECO:0000313" key="2">
    <source>
        <dbReference type="Proteomes" id="UP001190700"/>
    </source>
</evidence>
<dbReference type="InterPro" id="IPR021889">
    <property type="entry name" value="DUF3500"/>
</dbReference>
<dbReference type="Proteomes" id="UP001190700">
    <property type="component" value="Unassembled WGS sequence"/>
</dbReference>
<dbReference type="EMBL" id="LGRX02002107">
    <property type="protein sequence ID" value="KAK3284869.1"/>
    <property type="molecule type" value="Genomic_DNA"/>
</dbReference>
<name>A0AAE0LHE1_9CHLO</name>
<organism evidence="1 2">
    <name type="scientific">Cymbomonas tetramitiformis</name>
    <dbReference type="NCBI Taxonomy" id="36881"/>
    <lineage>
        <taxon>Eukaryota</taxon>
        <taxon>Viridiplantae</taxon>
        <taxon>Chlorophyta</taxon>
        <taxon>Pyramimonadophyceae</taxon>
        <taxon>Pyramimonadales</taxon>
        <taxon>Pyramimonadaceae</taxon>
        <taxon>Cymbomonas</taxon>
    </lineage>
</organism>
<gene>
    <name evidence="1" type="ORF">CYMTET_7507</name>
</gene>
<comment type="caution">
    <text evidence="1">The sequence shown here is derived from an EMBL/GenBank/DDBJ whole genome shotgun (WGS) entry which is preliminary data.</text>
</comment>
<keyword evidence="2" id="KW-1185">Reference proteome</keyword>